<accession>A0A4Q1RGU0</accession>
<proteinExistence type="predicted"/>
<name>A0A4Q1RGU0_9FIRM</name>
<dbReference type="EMBL" id="SDKC01000001">
    <property type="protein sequence ID" value="RXS74880.1"/>
    <property type="molecule type" value="Genomic_DNA"/>
</dbReference>
<gene>
    <name evidence="1" type="ORF">ETP43_06365</name>
</gene>
<evidence type="ECO:0000313" key="1">
    <source>
        <dbReference type="EMBL" id="RXS74880.1"/>
    </source>
</evidence>
<evidence type="ECO:0000313" key="2">
    <source>
        <dbReference type="Proteomes" id="UP000290106"/>
    </source>
</evidence>
<dbReference type="AlphaFoldDB" id="A0A4Q1RGU0"/>
<organism evidence="1 2">
    <name type="scientific">Blautia faecicola</name>
    <dbReference type="NCBI Taxonomy" id="2509240"/>
    <lineage>
        <taxon>Bacteria</taxon>
        <taxon>Bacillati</taxon>
        <taxon>Bacillota</taxon>
        <taxon>Clostridia</taxon>
        <taxon>Lachnospirales</taxon>
        <taxon>Lachnospiraceae</taxon>
        <taxon>Blautia</taxon>
    </lineage>
</organism>
<reference evidence="1 2" key="1">
    <citation type="submission" date="2019-01" db="EMBL/GenBank/DDBJ databases">
        <title>Blautia sp. nov. KGMB01111 isolated human feces.</title>
        <authorList>
            <person name="Park J.-E."/>
            <person name="Kim J.-S."/>
            <person name="Park S.-H."/>
        </authorList>
    </citation>
    <scope>NUCLEOTIDE SEQUENCE [LARGE SCALE GENOMIC DNA]</scope>
    <source>
        <strain evidence="1 2">KGMB01111</strain>
    </source>
</reference>
<keyword evidence="2" id="KW-1185">Reference proteome</keyword>
<sequence>MNAENLITDGEMWITTGESDLQDADRLGNICSVTSVALFLPFRKKDQGIEKGGASAKKKLWGNAKEIMKRR</sequence>
<dbReference type="Proteomes" id="UP000290106">
    <property type="component" value="Unassembled WGS sequence"/>
</dbReference>
<protein>
    <submittedName>
        <fullName evidence="1">Uncharacterized protein</fullName>
    </submittedName>
</protein>
<comment type="caution">
    <text evidence="1">The sequence shown here is derived from an EMBL/GenBank/DDBJ whole genome shotgun (WGS) entry which is preliminary data.</text>
</comment>